<dbReference type="InterPro" id="IPR014239">
    <property type="entry name" value="YpeB_PepSY1-2"/>
</dbReference>
<keyword evidence="5" id="KW-1185">Reference proteome</keyword>
<gene>
    <name evidence="4" type="ORF">AS030_08925</name>
</gene>
<dbReference type="Pfam" id="PF20769">
    <property type="entry name" value="YPEB_N"/>
    <property type="match status" value="1"/>
</dbReference>
<dbReference type="Proteomes" id="UP000054099">
    <property type="component" value="Unassembled WGS sequence"/>
</dbReference>
<dbReference type="AlphaFoldDB" id="A0A0V8JFY7"/>
<name>A0A0V8JFY7_9BACL</name>
<feature type="domain" description="Sporulation protein YpeB PepSY1 and PepSY2" evidence="2">
    <location>
        <begin position="180"/>
        <end position="373"/>
    </location>
</feature>
<dbReference type="GO" id="GO:0009847">
    <property type="term" value="P:spore germination"/>
    <property type="evidence" value="ECO:0007669"/>
    <property type="project" value="InterPro"/>
</dbReference>
<evidence type="ECO:0000313" key="4">
    <source>
        <dbReference type="EMBL" id="KSU85600.1"/>
    </source>
</evidence>
<dbReference type="OrthoDB" id="2372097at2"/>
<accession>A0A0V8JFY7</accession>
<dbReference type="EMBL" id="LNQN01000001">
    <property type="protein sequence ID" value="KSU85600.1"/>
    <property type="molecule type" value="Genomic_DNA"/>
</dbReference>
<comment type="caution">
    <text evidence="4">The sequence shown here is derived from an EMBL/GenBank/DDBJ whole genome shotgun (WGS) entry which is preliminary data.</text>
</comment>
<dbReference type="RefSeq" id="WP_061970711.1">
    <property type="nucleotide sequence ID" value="NZ_FMAV01000001.1"/>
</dbReference>
<feature type="domain" description="PepSY" evidence="1">
    <location>
        <begin position="376"/>
        <end position="432"/>
    </location>
</feature>
<proteinExistence type="predicted"/>
<feature type="domain" description="Sporulation protein YpeB N-terminal" evidence="3">
    <location>
        <begin position="27"/>
        <end position="162"/>
    </location>
</feature>
<reference evidence="4 5" key="1">
    <citation type="journal article" date="2014" name="Antonie Van Leeuwenhoek">
        <title>Fictibacillus enclensis sp. nov., isolated from marine sediment.</title>
        <authorList>
            <person name="Dastager S.G."/>
            <person name="Mawlankar R."/>
            <person name="Srinivasan K."/>
            <person name="Tang S.K."/>
            <person name="Lee J.C."/>
            <person name="Ramana V.V."/>
            <person name="Shouche Y.S."/>
        </authorList>
    </citation>
    <scope>NUCLEOTIDE SEQUENCE [LARGE SCALE GENOMIC DNA]</scope>
    <source>
        <strain evidence="4 5">NIO-1003</strain>
    </source>
</reference>
<dbReference type="NCBIfam" id="TIGR02889">
    <property type="entry name" value="spore_YpeB"/>
    <property type="match status" value="1"/>
</dbReference>
<dbReference type="InterPro" id="IPR048402">
    <property type="entry name" value="YpeB_N"/>
</dbReference>
<sequence>MIRNALIALLVVAVAGTGYWGYKQQQEKNAIRIQSENNYQRAFHDLNFNMDALHDKIGETLAMNSKRQISPTLAQVWRLTSEAHNNVGQLPLGLLPFNKTEDFLTKMGDFSYRVSLRDLEKKPLSNKEYNKLKELYANSSNIQDELRKTEAVASKKDIRWTDVEMALSKKDQPHDNTIIDGFKTVDKSAQGFGETDFGPEVASMHNAKKRNVNKLEGRNITKEEAKKEAIKFFQLKKNVKITVKETGKGSQYRAYSITMYNPDTKATTYMDVTKKGGYPLWVLQDRKVGAQKISVNKAQKEAISFLNMHMKSKMEVVSANQYDNIAVFTFVSTKDGVRIYPDTVSIKVALDNGDIMGYQGTDFLTSHYDRKIPAAKITEQQARTKLNPKFKVMEKHMAIIQNDVKQEVYCYEFLGVIGDETYIIYISAQNGDEEQVKKLREGQPDYASM</sequence>
<evidence type="ECO:0000259" key="2">
    <source>
        <dbReference type="Pfam" id="PF14620"/>
    </source>
</evidence>
<dbReference type="Pfam" id="PF03413">
    <property type="entry name" value="PepSY"/>
    <property type="match status" value="1"/>
</dbReference>
<evidence type="ECO:0000313" key="5">
    <source>
        <dbReference type="Proteomes" id="UP000054099"/>
    </source>
</evidence>
<dbReference type="InterPro" id="IPR025711">
    <property type="entry name" value="PepSY"/>
</dbReference>
<dbReference type="Pfam" id="PF14620">
    <property type="entry name" value="YPEB_PepSY1-2"/>
    <property type="match status" value="1"/>
</dbReference>
<evidence type="ECO:0000259" key="3">
    <source>
        <dbReference type="Pfam" id="PF20769"/>
    </source>
</evidence>
<organism evidence="4 5">
    <name type="scientific">Fictibacillus enclensis</name>
    <dbReference type="NCBI Taxonomy" id="1017270"/>
    <lineage>
        <taxon>Bacteria</taxon>
        <taxon>Bacillati</taxon>
        <taxon>Bacillota</taxon>
        <taxon>Bacilli</taxon>
        <taxon>Bacillales</taxon>
        <taxon>Fictibacillaceae</taxon>
        <taxon>Fictibacillus</taxon>
    </lineage>
</organism>
<evidence type="ECO:0000259" key="1">
    <source>
        <dbReference type="Pfam" id="PF03413"/>
    </source>
</evidence>
<protein>
    <submittedName>
        <fullName evidence="4">Germination protein YpeB</fullName>
    </submittedName>
</protein>